<dbReference type="InterPro" id="IPR016087">
    <property type="entry name" value="Chalcone_isomerase"/>
</dbReference>
<evidence type="ECO:0000313" key="3">
    <source>
        <dbReference type="Proteomes" id="UP001319827"/>
    </source>
</evidence>
<organism evidence="2 3">
    <name type="scientific">Desulfuromonas versatilis</name>
    <dbReference type="NCBI Taxonomy" id="2802975"/>
    <lineage>
        <taxon>Bacteria</taxon>
        <taxon>Pseudomonadati</taxon>
        <taxon>Thermodesulfobacteriota</taxon>
        <taxon>Desulfuromonadia</taxon>
        <taxon>Desulfuromonadales</taxon>
        <taxon>Desulfuromonadaceae</taxon>
        <taxon>Desulfuromonas</taxon>
    </lineage>
</organism>
<protein>
    <recommendedName>
        <fullName evidence="1">Chalcone isomerase domain-containing protein</fullName>
    </recommendedName>
</protein>
<dbReference type="SUPFAM" id="SSF54626">
    <property type="entry name" value="Chalcone isomerase"/>
    <property type="match status" value="1"/>
</dbReference>
<gene>
    <name evidence="2" type="ORF">DESUT3_20170</name>
</gene>
<keyword evidence="3" id="KW-1185">Reference proteome</keyword>
<accession>A0ABM8HWJ8</accession>
<feature type="domain" description="Chalcone isomerase" evidence="1">
    <location>
        <begin position="28"/>
        <end position="188"/>
    </location>
</feature>
<dbReference type="RefSeq" id="WP_221252385.1">
    <property type="nucleotide sequence ID" value="NZ_AP024355.1"/>
</dbReference>
<reference evidence="2 3" key="2">
    <citation type="journal article" date="2021" name="Int. J. Syst. Evol. Microbiol.">
        <title>Isolation and Polyphasic Characterization of Desulfuromonas versatilis sp. Nov., an Electrogenic Bacteria Capable of Versatile Metabolism Isolated from a Graphene Oxide-Reducing Enrichment Culture.</title>
        <authorList>
            <person name="Xie L."/>
            <person name="Yoshida N."/>
            <person name="Ishii S."/>
            <person name="Meng L."/>
        </authorList>
    </citation>
    <scope>NUCLEOTIDE SEQUENCE [LARGE SCALE GENOMIC DNA]</scope>
    <source>
        <strain evidence="2 3">NIT-T3</strain>
    </source>
</reference>
<evidence type="ECO:0000313" key="2">
    <source>
        <dbReference type="EMBL" id="BCR04948.1"/>
    </source>
</evidence>
<proteinExistence type="predicted"/>
<dbReference type="Proteomes" id="UP001319827">
    <property type="component" value="Chromosome"/>
</dbReference>
<evidence type="ECO:0000259" key="1">
    <source>
        <dbReference type="Pfam" id="PF16036"/>
    </source>
</evidence>
<dbReference type="InterPro" id="IPR016088">
    <property type="entry name" value="Chalcone_isomerase_3-sand"/>
</dbReference>
<dbReference type="Pfam" id="PF16036">
    <property type="entry name" value="Chalcone_3"/>
    <property type="match status" value="1"/>
</dbReference>
<name>A0ABM8HWJ8_9BACT</name>
<sequence>MKLSEISLQLGILLLMLLAVPANGQGKVISGVEFEDWILVGGEPLQLKGVAVLTWGIVFDVYAGALYLPGNETGRAWRGDIPKRLELAYFRSFAAEDFVTSSERLLRDQLSESEYAALAERLTVFNRLYRGVRAGDRYNLTYIPGVGTQLRLNNELLGGVEGHDFAQAYFGIWLGERPISSTFRDRLLSESPP</sequence>
<reference evidence="2 3" key="1">
    <citation type="journal article" date="2016" name="C (Basel)">
        <title>Selective Growth of and Electricity Production by Marine Exoelectrogenic Bacteria in Self-Aggregated Hydrogel of Microbially Reduced Graphene Oxide.</title>
        <authorList>
            <person name="Yoshida N."/>
            <person name="Goto Y."/>
            <person name="Miyata Y."/>
        </authorList>
    </citation>
    <scope>NUCLEOTIDE SEQUENCE [LARGE SCALE GENOMIC DNA]</scope>
    <source>
        <strain evidence="2 3">NIT-T3</strain>
    </source>
</reference>
<dbReference type="Gene3D" id="3.50.70.10">
    <property type="match status" value="1"/>
</dbReference>
<dbReference type="InterPro" id="IPR036298">
    <property type="entry name" value="Chalcone_isomerase_sf"/>
</dbReference>
<dbReference type="EMBL" id="AP024355">
    <property type="protein sequence ID" value="BCR04948.1"/>
    <property type="molecule type" value="Genomic_DNA"/>
</dbReference>